<evidence type="ECO:0000313" key="2">
    <source>
        <dbReference type="EMBL" id="CEL57635.1"/>
    </source>
</evidence>
<keyword evidence="3" id="KW-1185">Reference proteome</keyword>
<accession>A0A0B7FJ21</accession>
<name>A0A0B7FJ21_THACB</name>
<organism evidence="2 3">
    <name type="scientific">Thanatephorus cucumeris (strain AG1-IB / isolate 7/3/14)</name>
    <name type="common">Lettuce bottom rot fungus</name>
    <name type="synonym">Rhizoctonia solani</name>
    <dbReference type="NCBI Taxonomy" id="1108050"/>
    <lineage>
        <taxon>Eukaryota</taxon>
        <taxon>Fungi</taxon>
        <taxon>Dikarya</taxon>
        <taxon>Basidiomycota</taxon>
        <taxon>Agaricomycotina</taxon>
        <taxon>Agaricomycetes</taxon>
        <taxon>Cantharellales</taxon>
        <taxon>Ceratobasidiaceae</taxon>
        <taxon>Rhizoctonia</taxon>
        <taxon>Rhizoctonia solani AG-1</taxon>
    </lineage>
</organism>
<evidence type="ECO:0000256" key="1">
    <source>
        <dbReference type="SAM" id="MobiDB-lite"/>
    </source>
</evidence>
<dbReference type="EMBL" id="LN679102">
    <property type="protein sequence ID" value="CEL57635.1"/>
    <property type="molecule type" value="Genomic_DNA"/>
</dbReference>
<sequence>MRVVKLVVKSWIGGGWDGMGWDAYGIDIGPVFIPNEKRSQVRSTFPRCGHEAAAQIRPDETAKPDRAEPHISLPSKSPPSLLTKHIMLSAHCVLDPPRLFQSCLCSEISTRGHGLIGCFFVAVESIL</sequence>
<dbReference type="Proteomes" id="UP000059188">
    <property type="component" value="Unassembled WGS sequence"/>
</dbReference>
<proteinExistence type="predicted"/>
<reference evidence="2 3" key="1">
    <citation type="submission" date="2014-11" db="EMBL/GenBank/DDBJ databases">
        <authorList>
            <person name="Wibberg Daniel"/>
        </authorList>
    </citation>
    <scope>NUCLEOTIDE SEQUENCE [LARGE SCALE GENOMIC DNA]</scope>
    <source>
        <strain evidence="2">Rhizoctonia solani AG1-IB 7/3/14</strain>
    </source>
</reference>
<feature type="compositionally biased region" description="Basic and acidic residues" evidence="1">
    <location>
        <begin position="57"/>
        <end position="69"/>
    </location>
</feature>
<protein>
    <submittedName>
        <fullName evidence="2">Uncharacterized protein</fullName>
    </submittedName>
</protein>
<gene>
    <name evidence="2" type="ORF">RSOLAG1IB_02378</name>
</gene>
<feature type="region of interest" description="Disordered" evidence="1">
    <location>
        <begin position="52"/>
        <end position="78"/>
    </location>
</feature>
<evidence type="ECO:0000313" key="3">
    <source>
        <dbReference type="Proteomes" id="UP000059188"/>
    </source>
</evidence>
<dbReference type="AlphaFoldDB" id="A0A0B7FJ21"/>